<sequence length="108" mass="12324">MVKTAHCVKQQNEVEILTAQLAEKDSNLQKCQEEWDQLIAALEIQLKGLISSNVQKNNEIEQLKKITSEASETEEKTLVIKPSHRSSMDLIRVETEPQTTSFEISRNE</sequence>
<feature type="coiled-coil region" evidence="1">
    <location>
        <begin position="14"/>
        <end position="76"/>
    </location>
</feature>
<evidence type="ECO:0000313" key="2">
    <source>
        <dbReference type="EMBL" id="VFV19444.1"/>
    </source>
</evidence>
<dbReference type="EMBL" id="CAAGRJ010001507">
    <property type="protein sequence ID" value="VFV19444.1"/>
    <property type="molecule type" value="Genomic_DNA"/>
</dbReference>
<evidence type="ECO:0000256" key="1">
    <source>
        <dbReference type="SAM" id="Coils"/>
    </source>
</evidence>
<reference evidence="2 3" key="1">
    <citation type="submission" date="2019-01" db="EMBL/GenBank/DDBJ databases">
        <authorList>
            <person name="Alioto T."/>
            <person name="Alioto T."/>
        </authorList>
    </citation>
    <scope>NUCLEOTIDE SEQUENCE [LARGE SCALE GENOMIC DNA]</scope>
</reference>
<keyword evidence="3" id="KW-1185">Reference proteome</keyword>
<evidence type="ECO:0000313" key="3">
    <source>
        <dbReference type="Proteomes" id="UP000386466"/>
    </source>
</evidence>
<protein>
    <submittedName>
        <fullName evidence="2">Kinesin-like protein kif20b</fullName>
    </submittedName>
</protein>
<keyword evidence="1" id="KW-0175">Coiled coil</keyword>
<dbReference type="Proteomes" id="UP000386466">
    <property type="component" value="Unassembled WGS sequence"/>
</dbReference>
<dbReference type="AlphaFoldDB" id="A0A485MGR7"/>
<gene>
    <name evidence="2" type="ORF">LYPA_23C021411</name>
</gene>
<proteinExistence type="predicted"/>
<accession>A0A485MGR7</accession>
<organism evidence="2 3">
    <name type="scientific">Lynx pardinus</name>
    <name type="common">Iberian lynx</name>
    <name type="synonym">Felis pardina</name>
    <dbReference type="NCBI Taxonomy" id="191816"/>
    <lineage>
        <taxon>Eukaryota</taxon>
        <taxon>Metazoa</taxon>
        <taxon>Chordata</taxon>
        <taxon>Craniata</taxon>
        <taxon>Vertebrata</taxon>
        <taxon>Euteleostomi</taxon>
        <taxon>Mammalia</taxon>
        <taxon>Eutheria</taxon>
        <taxon>Laurasiatheria</taxon>
        <taxon>Carnivora</taxon>
        <taxon>Feliformia</taxon>
        <taxon>Felidae</taxon>
        <taxon>Felinae</taxon>
        <taxon>Lynx</taxon>
    </lineage>
</organism>
<name>A0A485MGR7_LYNPA</name>